<keyword evidence="2" id="KW-0813">Transport</keyword>
<feature type="transmembrane region" description="Helical" evidence="7">
    <location>
        <begin position="555"/>
        <end position="580"/>
    </location>
</feature>
<dbReference type="PROSITE" id="PS50850">
    <property type="entry name" value="MFS"/>
    <property type="match status" value="1"/>
</dbReference>
<dbReference type="EMBL" id="JH711578">
    <property type="protein sequence ID" value="EIW81167.1"/>
    <property type="molecule type" value="Genomic_DNA"/>
</dbReference>
<dbReference type="InterPro" id="IPR036259">
    <property type="entry name" value="MFS_trans_sf"/>
</dbReference>
<dbReference type="OMA" id="WDVVIYS"/>
<dbReference type="CDD" id="cd17316">
    <property type="entry name" value="MFS_SV2_like"/>
    <property type="match status" value="1"/>
</dbReference>
<feature type="transmembrane region" description="Helical" evidence="7">
    <location>
        <begin position="226"/>
        <end position="247"/>
    </location>
</feature>
<feature type="transmembrane region" description="Helical" evidence="7">
    <location>
        <begin position="425"/>
        <end position="446"/>
    </location>
</feature>
<protein>
    <submittedName>
        <fullName evidence="9">MFS general substrate transporter</fullName>
    </submittedName>
</protein>
<keyword evidence="5 7" id="KW-0472">Membrane</keyword>
<dbReference type="AlphaFoldDB" id="A0A5M3MQ36"/>
<keyword evidence="10" id="KW-1185">Reference proteome</keyword>
<feature type="transmembrane region" description="Helical" evidence="7">
    <location>
        <begin position="466"/>
        <end position="486"/>
    </location>
</feature>
<dbReference type="PANTHER" id="PTHR23511:SF5">
    <property type="entry name" value="MAJOR FACILITATOR-TYPE TRANSPORTER HXNZ-RELATED"/>
    <property type="match status" value="1"/>
</dbReference>
<dbReference type="KEGG" id="cput:CONPUDRAFT_56351"/>
<keyword evidence="4 7" id="KW-1133">Transmembrane helix</keyword>
<sequence length="618" mass="67341">MASVTPRASGFWEDDRRMSYFNDVEADGEQGDEVYDDLDDRTPLDRTIDKIGMGSYQWTLLSLCGFGWLADNMWIQAVAIILPRVQQHYNVSDAYIGTLSSSMFAGMMFGAVGWGTCSDMLGRSKAFNATLFFTSLFGYLAAWVSSFRALCAVFFFLGSAVGGSMPTDGTLLLEHMPKGKQYLVTALSVFFSFGSVVAAVVGLIVVPQYSCKPGAACDIPHDNKGWQYMLAVLGTITLVMFLARIVFFRLHESPRYLVHAGRHQEALESLQLISRFNGDEMQFDLEDVDDRPRQSTSPPRTPEGGEASERAPFLNSRNVETLFDADATTSTPSSSHEVPRNGDTAKDYSSTGESPNGLGSHAYVTPVSEVPPQGMPSIRARSSSIVSYEIQKHAGVLPRWIRRPLLAWLDRIAMVLAPEWLRTTVLMWGVWLCMSLAYTMFNVYLPKLLETAGGPEVETEKSLEDTLWDVVIFTLGGTPGALLGAYMVETRLGRRGSLLSSTLITAFFCVVFAQVTSPLAVRVSSAAISLSATTMYAVLYGWTPELFGTKIRGTACGIASALSRIGGMIAPILGGILLVINRAFPVYMSVGVYLATAVFIALLHETAGEEKGGGGFVH</sequence>
<dbReference type="RefSeq" id="XP_007768262.1">
    <property type="nucleotide sequence ID" value="XM_007770072.1"/>
</dbReference>
<dbReference type="Pfam" id="PF00083">
    <property type="entry name" value="Sugar_tr"/>
    <property type="match status" value="1"/>
</dbReference>
<dbReference type="InterPro" id="IPR005828">
    <property type="entry name" value="MFS_sugar_transport-like"/>
</dbReference>
<evidence type="ECO:0000259" key="8">
    <source>
        <dbReference type="PROSITE" id="PS50850"/>
    </source>
</evidence>
<dbReference type="GO" id="GO:0022857">
    <property type="term" value="F:transmembrane transporter activity"/>
    <property type="evidence" value="ECO:0007669"/>
    <property type="project" value="InterPro"/>
</dbReference>
<dbReference type="SUPFAM" id="SSF103473">
    <property type="entry name" value="MFS general substrate transporter"/>
    <property type="match status" value="1"/>
</dbReference>
<dbReference type="OrthoDB" id="4139357at2759"/>
<dbReference type="Gene3D" id="1.20.1250.20">
    <property type="entry name" value="MFS general substrate transporter like domains"/>
    <property type="match status" value="2"/>
</dbReference>
<evidence type="ECO:0000256" key="2">
    <source>
        <dbReference type="ARBA" id="ARBA00022448"/>
    </source>
</evidence>
<feature type="transmembrane region" description="Helical" evidence="7">
    <location>
        <begin position="523"/>
        <end position="543"/>
    </location>
</feature>
<evidence type="ECO:0000256" key="4">
    <source>
        <dbReference type="ARBA" id="ARBA00022989"/>
    </source>
</evidence>
<feature type="transmembrane region" description="Helical" evidence="7">
    <location>
        <begin position="498"/>
        <end position="517"/>
    </location>
</feature>
<dbReference type="Proteomes" id="UP000053558">
    <property type="component" value="Unassembled WGS sequence"/>
</dbReference>
<feature type="region of interest" description="Disordered" evidence="6">
    <location>
        <begin position="284"/>
        <end position="312"/>
    </location>
</feature>
<feature type="transmembrane region" description="Helical" evidence="7">
    <location>
        <begin position="94"/>
        <end position="116"/>
    </location>
</feature>
<dbReference type="GeneID" id="19207789"/>
<evidence type="ECO:0000313" key="10">
    <source>
        <dbReference type="Proteomes" id="UP000053558"/>
    </source>
</evidence>
<evidence type="ECO:0000256" key="5">
    <source>
        <dbReference type="ARBA" id="ARBA00023136"/>
    </source>
</evidence>
<gene>
    <name evidence="9" type="ORF">CONPUDRAFT_56351</name>
</gene>
<feature type="compositionally biased region" description="Basic and acidic residues" evidence="6">
    <location>
        <begin position="337"/>
        <end position="346"/>
    </location>
</feature>
<evidence type="ECO:0000256" key="3">
    <source>
        <dbReference type="ARBA" id="ARBA00022692"/>
    </source>
</evidence>
<dbReference type="Pfam" id="PF07690">
    <property type="entry name" value="MFS_1"/>
    <property type="match status" value="1"/>
</dbReference>
<evidence type="ECO:0000256" key="6">
    <source>
        <dbReference type="SAM" id="MobiDB-lite"/>
    </source>
</evidence>
<evidence type="ECO:0000256" key="1">
    <source>
        <dbReference type="ARBA" id="ARBA00004141"/>
    </source>
</evidence>
<dbReference type="GO" id="GO:0016020">
    <property type="term" value="C:membrane"/>
    <property type="evidence" value="ECO:0007669"/>
    <property type="project" value="UniProtKB-SubCell"/>
</dbReference>
<evidence type="ECO:0000313" key="9">
    <source>
        <dbReference type="EMBL" id="EIW81167.1"/>
    </source>
</evidence>
<feature type="transmembrane region" description="Helical" evidence="7">
    <location>
        <begin position="136"/>
        <end position="161"/>
    </location>
</feature>
<dbReference type="PANTHER" id="PTHR23511">
    <property type="entry name" value="SYNAPTIC VESICLE GLYCOPROTEIN 2"/>
    <property type="match status" value="1"/>
</dbReference>
<proteinExistence type="predicted"/>
<comment type="subcellular location">
    <subcellularLocation>
        <location evidence="1">Membrane</location>
        <topology evidence="1">Multi-pass membrane protein</topology>
    </subcellularLocation>
</comment>
<accession>A0A5M3MQ36</accession>
<feature type="region of interest" description="Disordered" evidence="6">
    <location>
        <begin position="324"/>
        <end position="369"/>
    </location>
</feature>
<keyword evidence="3 7" id="KW-0812">Transmembrane</keyword>
<feature type="transmembrane region" description="Helical" evidence="7">
    <location>
        <begin position="586"/>
        <end position="603"/>
    </location>
</feature>
<evidence type="ECO:0000256" key="7">
    <source>
        <dbReference type="SAM" id="Phobius"/>
    </source>
</evidence>
<dbReference type="InterPro" id="IPR020846">
    <property type="entry name" value="MFS_dom"/>
</dbReference>
<feature type="domain" description="Major facilitator superfamily (MFS) profile" evidence="8">
    <location>
        <begin position="60"/>
        <end position="608"/>
    </location>
</feature>
<name>A0A5M3MQ36_CONPW</name>
<dbReference type="InterPro" id="IPR011701">
    <property type="entry name" value="MFS"/>
</dbReference>
<feature type="transmembrane region" description="Helical" evidence="7">
    <location>
        <begin position="182"/>
        <end position="206"/>
    </location>
</feature>
<comment type="caution">
    <text evidence="9">The sequence shown here is derived from an EMBL/GenBank/DDBJ whole genome shotgun (WGS) entry which is preliminary data.</text>
</comment>
<organism evidence="9 10">
    <name type="scientific">Coniophora puteana (strain RWD-64-598)</name>
    <name type="common">Brown rot fungus</name>
    <dbReference type="NCBI Taxonomy" id="741705"/>
    <lineage>
        <taxon>Eukaryota</taxon>
        <taxon>Fungi</taxon>
        <taxon>Dikarya</taxon>
        <taxon>Basidiomycota</taxon>
        <taxon>Agaricomycotina</taxon>
        <taxon>Agaricomycetes</taxon>
        <taxon>Agaricomycetidae</taxon>
        <taxon>Boletales</taxon>
        <taxon>Coniophorineae</taxon>
        <taxon>Coniophoraceae</taxon>
        <taxon>Coniophora</taxon>
    </lineage>
</organism>
<reference evidence="10" key="1">
    <citation type="journal article" date="2012" name="Science">
        <title>The Paleozoic origin of enzymatic lignin decomposition reconstructed from 31 fungal genomes.</title>
        <authorList>
            <person name="Floudas D."/>
            <person name="Binder M."/>
            <person name="Riley R."/>
            <person name="Barry K."/>
            <person name="Blanchette R.A."/>
            <person name="Henrissat B."/>
            <person name="Martinez A.T."/>
            <person name="Otillar R."/>
            <person name="Spatafora J.W."/>
            <person name="Yadav J.S."/>
            <person name="Aerts A."/>
            <person name="Benoit I."/>
            <person name="Boyd A."/>
            <person name="Carlson A."/>
            <person name="Copeland A."/>
            <person name="Coutinho P.M."/>
            <person name="de Vries R.P."/>
            <person name="Ferreira P."/>
            <person name="Findley K."/>
            <person name="Foster B."/>
            <person name="Gaskell J."/>
            <person name="Glotzer D."/>
            <person name="Gorecki P."/>
            <person name="Heitman J."/>
            <person name="Hesse C."/>
            <person name="Hori C."/>
            <person name="Igarashi K."/>
            <person name="Jurgens J.A."/>
            <person name="Kallen N."/>
            <person name="Kersten P."/>
            <person name="Kohler A."/>
            <person name="Kuees U."/>
            <person name="Kumar T.K.A."/>
            <person name="Kuo A."/>
            <person name="LaButti K."/>
            <person name="Larrondo L.F."/>
            <person name="Lindquist E."/>
            <person name="Ling A."/>
            <person name="Lombard V."/>
            <person name="Lucas S."/>
            <person name="Lundell T."/>
            <person name="Martin R."/>
            <person name="McLaughlin D.J."/>
            <person name="Morgenstern I."/>
            <person name="Morin E."/>
            <person name="Murat C."/>
            <person name="Nagy L.G."/>
            <person name="Nolan M."/>
            <person name="Ohm R.A."/>
            <person name="Patyshakuliyeva A."/>
            <person name="Rokas A."/>
            <person name="Ruiz-Duenas F.J."/>
            <person name="Sabat G."/>
            <person name="Salamov A."/>
            <person name="Samejima M."/>
            <person name="Schmutz J."/>
            <person name="Slot J.C."/>
            <person name="St John F."/>
            <person name="Stenlid J."/>
            <person name="Sun H."/>
            <person name="Sun S."/>
            <person name="Syed K."/>
            <person name="Tsang A."/>
            <person name="Wiebenga A."/>
            <person name="Young D."/>
            <person name="Pisabarro A."/>
            <person name="Eastwood D.C."/>
            <person name="Martin F."/>
            <person name="Cullen D."/>
            <person name="Grigoriev I.V."/>
            <person name="Hibbett D.S."/>
        </authorList>
    </citation>
    <scope>NUCLEOTIDE SEQUENCE [LARGE SCALE GENOMIC DNA]</scope>
    <source>
        <strain evidence="10">RWD-64-598 SS2</strain>
    </source>
</reference>